<protein>
    <submittedName>
        <fullName evidence="2">Uncharacterized protein</fullName>
    </submittedName>
</protein>
<dbReference type="VEuPathDB" id="FungiDB:HpaG805777"/>
<reference evidence="3" key="1">
    <citation type="journal article" date="2010" name="Science">
        <title>Signatures of adaptation to obligate biotrophy in the Hyaloperonospora arabidopsidis genome.</title>
        <authorList>
            <person name="Baxter L."/>
            <person name="Tripathy S."/>
            <person name="Ishaque N."/>
            <person name="Boot N."/>
            <person name="Cabral A."/>
            <person name="Kemen E."/>
            <person name="Thines M."/>
            <person name="Ah-Fong A."/>
            <person name="Anderson R."/>
            <person name="Badejoko W."/>
            <person name="Bittner-Eddy P."/>
            <person name="Boore J.L."/>
            <person name="Chibucos M.C."/>
            <person name="Coates M."/>
            <person name="Dehal P."/>
            <person name="Delehaunty K."/>
            <person name="Dong S."/>
            <person name="Downton P."/>
            <person name="Dumas B."/>
            <person name="Fabro G."/>
            <person name="Fronick C."/>
            <person name="Fuerstenberg S.I."/>
            <person name="Fulton L."/>
            <person name="Gaulin E."/>
            <person name="Govers F."/>
            <person name="Hughes L."/>
            <person name="Humphray S."/>
            <person name="Jiang R.H."/>
            <person name="Judelson H."/>
            <person name="Kamoun S."/>
            <person name="Kyung K."/>
            <person name="Meijer H."/>
            <person name="Minx P."/>
            <person name="Morris P."/>
            <person name="Nelson J."/>
            <person name="Phuntumart V."/>
            <person name="Qutob D."/>
            <person name="Rehmany A."/>
            <person name="Rougon-Cardoso A."/>
            <person name="Ryden P."/>
            <person name="Torto-Alalibo T."/>
            <person name="Studholme D."/>
            <person name="Wang Y."/>
            <person name="Win J."/>
            <person name="Wood J."/>
            <person name="Clifton S.W."/>
            <person name="Rogers J."/>
            <person name="Van den Ackerveken G."/>
            <person name="Jones J.D."/>
            <person name="McDowell J.M."/>
            <person name="Beynon J."/>
            <person name="Tyler B.M."/>
        </authorList>
    </citation>
    <scope>NUCLEOTIDE SEQUENCE [LARGE SCALE GENOMIC DNA]</scope>
    <source>
        <strain evidence="3">Emoy2</strain>
    </source>
</reference>
<keyword evidence="1" id="KW-0812">Transmembrane</keyword>
<keyword evidence="1" id="KW-0472">Membrane</keyword>
<dbReference type="EnsemblProtists" id="HpaT805777">
    <property type="protein sequence ID" value="HpaP805777"/>
    <property type="gene ID" value="HpaG805777"/>
</dbReference>
<evidence type="ECO:0000313" key="2">
    <source>
        <dbReference type="EnsemblProtists" id="HpaP805777"/>
    </source>
</evidence>
<dbReference type="HOGENOM" id="CLU_1781006_0_0_1"/>
<evidence type="ECO:0000313" key="3">
    <source>
        <dbReference type="Proteomes" id="UP000011713"/>
    </source>
</evidence>
<evidence type="ECO:0000256" key="1">
    <source>
        <dbReference type="SAM" id="Phobius"/>
    </source>
</evidence>
<dbReference type="AlphaFoldDB" id="M4BHA1"/>
<dbReference type="Proteomes" id="UP000011713">
    <property type="component" value="Unassembled WGS sequence"/>
</dbReference>
<reference evidence="2" key="2">
    <citation type="submission" date="2015-06" db="UniProtKB">
        <authorList>
            <consortium name="EnsemblProtists"/>
        </authorList>
    </citation>
    <scope>IDENTIFICATION</scope>
    <source>
        <strain evidence="2">Emoy2</strain>
    </source>
</reference>
<organism evidence="2 3">
    <name type="scientific">Hyaloperonospora arabidopsidis (strain Emoy2)</name>
    <name type="common">Downy mildew agent</name>
    <name type="synonym">Peronospora arabidopsidis</name>
    <dbReference type="NCBI Taxonomy" id="559515"/>
    <lineage>
        <taxon>Eukaryota</taxon>
        <taxon>Sar</taxon>
        <taxon>Stramenopiles</taxon>
        <taxon>Oomycota</taxon>
        <taxon>Peronosporomycetes</taxon>
        <taxon>Peronosporales</taxon>
        <taxon>Peronosporaceae</taxon>
        <taxon>Hyaloperonospora</taxon>
    </lineage>
</organism>
<dbReference type="InParanoid" id="M4BHA1"/>
<proteinExistence type="predicted"/>
<accession>M4BHA1</accession>
<sequence length="146" mass="16430">MAFGRSCLFENISSTESRSSSLFSMRCSVYSFTMWSSSSSFSTHRIAIVYVNHKDLAQCVLIVVAPQRSCPVHRLQLSKSIHVPIVGIIVTTSFSLSLYNIIFFGYGPDKPLTLLRAQRVKLLVSVRKDECRTFKSYLSDCVCVCK</sequence>
<keyword evidence="1" id="KW-1133">Transmembrane helix</keyword>
<name>M4BHA1_HYAAE</name>
<keyword evidence="3" id="KW-1185">Reference proteome</keyword>
<feature type="transmembrane region" description="Helical" evidence="1">
    <location>
        <begin position="83"/>
        <end position="106"/>
    </location>
</feature>
<dbReference type="EMBL" id="JH598254">
    <property type="status" value="NOT_ANNOTATED_CDS"/>
    <property type="molecule type" value="Genomic_DNA"/>
</dbReference>